<dbReference type="EMBL" id="CAKAEH010000467">
    <property type="protein sequence ID" value="CAG9531110.1"/>
    <property type="molecule type" value="Genomic_DNA"/>
</dbReference>
<evidence type="ECO:0000256" key="2">
    <source>
        <dbReference type="ARBA" id="ARBA00006472"/>
    </source>
</evidence>
<accession>A0A8J2Q3Y2</accession>
<dbReference type="HAMAP" id="MF_00434">
    <property type="entry name" value="Pterin_4_alpha"/>
    <property type="match status" value="1"/>
</dbReference>
<dbReference type="SUPFAM" id="SSF55248">
    <property type="entry name" value="PCD-like"/>
    <property type="match status" value="1"/>
</dbReference>
<dbReference type="PANTHER" id="PTHR12599">
    <property type="entry name" value="PTERIN-4-ALPHA-CARBINOLAMINE DEHYDRATASE"/>
    <property type="match status" value="1"/>
</dbReference>
<evidence type="ECO:0000256" key="1">
    <source>
        <dbReference type="ARBA" id="ARBA00001554"/>
    </source>
</evidence>
<comment type="catalytic activity">
    <reaction evidence="1">
        <text>(4aS,6R)-4a-hydroxy-L-erythro-5,6,7,8-tetrahydrobiopterin = (6R)-L-erythro-6,7-dihydrobiopterin + H2O</text>
        <dbReference type="Rhea" id="RHEA:11920"/>
        <dbReference type="ChEBI" id="CHEBI:15377"/>
        <dbReference type="ChEBI" id="CHEBI:15642"/>
        <dbReference type="ChEBI" id="CHEBI:43120"/>
        <dbReference type="EC" id="4.2.1.96"/>
    </reaction>
</comment>
<keyword evidence="7" id="KW-1185">Reference proteome</keyword>
<dbReference type="OrthoDB" id="277398at2759"/>
<dbReference type="PANTHER" id="PTHR12599:SF0">
    <property type="entry name" value="PTERIN-4-ALPHA-CARBINOLAMINE DEHYDRATASE"/>
    <property type="match status" value="1"/>
</dbReference>
<evidence type="ECO:0000313" key="7">
    <source>
        <dbReference type="Proteomes" id="UP000746747"/>
    </source>
</evidence>
<keyword evidence="4" id="KW-0456">Lyase</keyword>
<dbReference type="Pfam" id="PF01329">
    <property type="entry name" value="Pterin_4a"/>
    <property type="match status" value="1"/>
</dbReference>
<dbReference type="NCBIfam" id="NF002020">
    <property type="entry name" value="PRK00823.1-5"/>
    <property type="match status" value="1"/>
</dbReference>
<dbReference type="AlphaFoldDB" id="A0A8J2Q3Y2"/>
<reference evidence="6" key="1">
    <citation type="submission" date="2021-09" db="EMBL/GenBank/DDBJ databases">
        <authorList>
            <consortium name="Pathogen Informatics"/>
        </authorList>
    </citation>
    <scope>NUCLEOTIDE SEQUENCE</scope>
</reference>
<dbReference type="InterPro" id="IPR036428">
    <property type="entry name" value="PCD_sf"/>
</dbReference>
<comment type="caution">
    <text evidence="6">The sequence shown here is derived from an EMBL/GenBank/DDBJ whole genome shotgun (WGS) entry which is preliminary data.</text>
</comment>
<comment type="similarity">
    <text evidence="2">Belongs to the pterin-4-alpha-carbinolamine dehydratase family.</text>
</comment>
<sequence>MVIPIILRFARRAKIGSHAQAAVIMTLNEEQRKQLLQPLIDKGWRMVEGRDAIRKNIEFKNFNEAFGFMTQVAMYAEKMNHHPEWFNVYNKIEVTLSSHDVNGLSERDIKLASYIEKLSS</sequence>
<dbReference type="GO" id="GO:0006729">
    <property type="term" value="P:tetrahydrobiopterin biosynthetic process"/>
    <property type="evidence" value="ECO:0007669"/>
    <property type="project" value="InterPro"/>
</dbReference>
<dbReference type="InterPro" id="IPR001533">
    <property type="entry name" value="Pterin_deHydtase"/>
</dbReference>
<proteinExistence type="inferred from homology"/>
<dbReference type="CDD" id="cd00914">
    <property type="entry name" value="PCD_DCoH_subfamily_b"/>
    <property type="match status" value="1"/>
</dbReference>
<evidence type="ECO:0000256" key="5">
    <source>
        <dbReference type="ARBA" id="ARBA00030497"/>
    </source>
</evidence>
<protein>
    <recommendedName>
        <fullName evidence="3">4a-hydroxytetrahydrobiopterin dehydratase</fullName>
        <ecNumber evidence="3">4.2.1.96</ecNumber>
    </recommendedName>
    <alternativeName>
        <fullName evidence="5">4-alpha-hydroxy-tetrahydropterin dehydratase</fullName>
    </alternativeName>
</protein>
<organism evidence="6 7">
    <name type="scientific">Cercopithifilaria johnstoni</name>
    <dbReference type="NCBI Taxonomy" id="2874296"/>
    <lineage>
        <taxon>Eukaryota</taxon>
        <taxon>Metazoa</taxon>
        <taxon>Ecdysozoa</taxon>
        <taxon>Nematoda</taxon>
        <taxon>Chromadorea</taxon>
        <taxon>Rhabditida</taxon>
        <taxon>Spirurina</taxon>
        <taxon>Spiruromorpha</taxon>
        <taxon>Filarioidea</taxon>
        <taxon>Onchocercidae</taxon>
        <taxon>Cercopithifilaria</taxon>
    </lineage>
</organism>
<gene>
    <name evidence="6" type="ORF">CJOHNSTONI_LOCUS1534</name>
</gene>
<dbReference type="NCBIfam" id="NF002018">
    <property type="entry name" value="PRK00823.1-3"/>
    <property type="match status" value="1"/>
</dbReference>
<dbReference type="Proteomes" id="UP000746747">
    <property type="component" value="Unassembled WGS sequence"/>
</dbReference>
<dbReference type="GO" id="GO:0008124">
    <property type="term" value="F:4-alpha-hydroxytetrahydrobiopterin dehydratase activity"/>
    <property type="evidence" value="ECO:0007669"/>
    <property type="project" value="UniProtKB-EC"/>
</dbReference>
<dbReference type="EC" id="4.2.1.96" evidence="3"/>
<evidence type="ECO:0000256" key="3">
    <source>
        <dbReference type="ARBA" id="ARBA00013252"/>
    </source>
</evidence>
<evidence type="ECO:0000313" key="6">
    <source>
        <dbReference type="EMBL" id="CAG9531110.1"/>
    </source>
</evidence>
<evidence type="ECO:0000256" key="4">
    <source>
        <dbReference type="ARBA" id="ARBA00023239"/>
    </source>
</evidence>
<dbReference type="Gene3D" id="3.30.1360.20">
    <property type="entry name" value="Transcriptional coactivator/pterin dehydratase"/>
    <property type="match status" value="1"/>
</dbReference>
<name>A0A8J2Q3Y2_9BILA</name>